<dbReference type="Gramene" id="OB06G23970.1">
    <property type="protein sequence ID" value="OB06G23970.1"/>
    <property type="gene ID" value="OB06G23970"/>
</dbReference>
<dbReference type="OMA" id="ARCDANE"/>
<keyword evidence="2" id="KW-1185">Reference proteome</keyword>
<dbReference type="HOGENOM" id="CLU_194975_0_0_1"/>
<reference evidence="1" key="2">
    <citation type="submission" date="2013-04" db="UniProtKB">
        <authorList>
            <consortium name="EnsemblPlants"/>
        </authorList>
    </citation>
    <scope>IDENTIFICATION</scope>
</reference>
<sequence>MAYFEGHPNFLPTNQKHIIMACLALHNFIRDSYLCDKEFARCDANENYTTDTSNDESEDVENDDTMDTLRTRIVDALGVFG</sequence>
<accession>J3MEF3</accession>
<protein>
    <recommendedName>
        <fullName evidence="3">DDE Tnp4 domain-containing protein</fullName>
    </recommendedName>
</protein>
<evidence type="ECO:0000313" key="1">
    <source>
        <dbReference type="EnsemblPlants" id="OB06G23970.1"/>
    </source>
</evidence>
<evidence type="ECO:0008006" key="3">
    <source>
        <dbReference type="Google" id="ProtNLM"/>
    </source>
</evidence>
<organism evidence="1">
    <name type="scientific">Oryza brachyantha</name>
    <name type="common">malo sina</name>
    <dbReference type="NCBI Taxonomy" id="4533"/>
    <lineage>
        <taxon>Eukaryota</taxon>
        <taxon>Viridiplantae</taxon>
        <taxon>Streptophyta</taxon>
        <taxon>Embryophyta</taxon>
        <taxon>Tracheophyta</taxon>
        <taxon>Spermatophyta</taxon>
        <taxon>Magnoliopsida</taxon>
        <taxon>Liliopsida</taxon>
        <taxon>Poales</taxon>
        <taxon>Poaceae</taxon>
        <taxon>BOP clade</taxon>
        <taxon>Oryzoideae</taxon>
        <taxon>Oryzeae</taxon>
        <taxon>Oryzinae</taxon>
        <taxon>Oryza</taxon>
    </lineage>
</organism>
<dbReference type="Proteomes" id="UP000006038">
    <property type="component" value="Chromosome 6"/>
</dbReference>
<evidence type="ECO:0000313" key="2">
    <source>
        <dbReference type="Proteomes" id="UP000006038"/>
    </source>
</evidence>
<dbReference type="EnsemblPlants" id="OB06G23970.1">
    <property type="protein sequence ID" value="OB06G23970.1"/>
    <property type="gene ID" value="OB06G23970"/>
</dbReference>
<name>J3MEF3_ORYBR</name>
<reference evidence="1" key="1">
    <citation type="journal article" date="2013" name="Nat. Commun.">
        <title>Whole-genome sequencing of Oryza brachyantha reveals mechanisms underlying Oryza genome evolution.</title>
        <authorList>
            <person name="Chen J."/>
            <person name="Huang Q."/>
            <person name="Gao D."/>
            <person name="Wang J."/>
            <person name="Lang Y."/>
            <person name="Liu T."/>
            <person name="Li B."/>
            <person name="Bai Z."/>
            <person name="Luis Goicoechea J."/>
            <person name="Liang C."/>
            <person name="Chen C."/>
            <person name="Zhang W."/>
            <person name="Sun S."/>
            <person name="Liao Y."/>
            <person name="Zhang X."/>
            <person name="Yang L."/>
            <person name="Song C."/>
            <person name="Wang M."/>
            <person name="Shi J."/>
            <person name="Liu G."/>
            <person name="Liu J."/>
            <person name="Zhou H."/>
            <person name="Zhou W."/>
            <person name="Yu Q."/>
            <person name="An N."/>
            <person name="Chen Y."/>
            <person name="Cai Q."/>
            <person name="Wang B."/>
            <person name="Liu B."/>
            <person name="Min J."/>
            <person name="Huang Y."/>
            <person name="Wu H."/>
            <person name="Li Z."/>
            <person name="Zhang Y."/>
            <person name="Yin Y."/>
            <person name="Song W."/>
            <person name="Jiang J."/>
            <person name="Jackson S.A."/>
            <person name="Wing R.A."/>
            <person name="Wang J."/>
            <person name="Chen M."/>
        </authorList>
    </citation>
    <scope>NUCLEOTIDE SEQUENCE [LARGE SCALE GENOMIC DNA]</scope>
    <source>
        <strain evidence="1">cv. IRGC 101232</strain>
    </source>
</reference>
<dbReference type="AlphaFoldDB" id="J3MEF3"/>
<proteinExistence type="predicted"/>